<gene>
    <name evidence="2" type="ORF">EVA_19105</name>
</gene>
<organism evidence="2">
    <name type="scientific">gut metagenome</name>
    <dbReference type="NCBI Taxonomy" id="749906"/>
    <lineage>
        <taxon>unclassified sequences</taxon>
        <taxon>metagenomes</taxon>
        <taxon>organismal metagenomes</taxon>
    </lineage>
</organism>
<dbReference type="EMBL" id="AMCI01007344">
    <property type="protein sequence ID" value="EJW92788.1"/>
    <property type="molecule type" value="Genomic_DNA"/>
</dbReference>
<keyword evidence="1" id="KW-0812">Transmembrane</keyword>
<evidence type="ECO:0000256" key="1">
    <source>
        <dbReference type="SAM" id="Phobius"/>
    </source>
</evidence>
<proteinExistence type="predicted"/>
<reference evidence="2" key="1">
    <citation type="journal article" date="2012" name="PLoS ONE">
        <title>Gene sets for utilization of primary and secondary nutrition supplies in the distal gut of endangered iberian lynx.</title>
        <authorList>
            <person name="Alcaide M."/>
            <person name="Messina E."/>
            <person name="Richter M."/>
            <person name="Bargiela R."/>
            <person name="Peplies J."/>
            <person name="Huws S.A."/>
            <person name="Newbold C.J."/>
            <person name="Golyshin P.N."/>
            <person name="Simon M.A."/>
            <person name="Lopez G."/>
            <person name="Yakimov M.M."/>
            <person name="Ferrer M."/>
        </authorList>
    </citation>
    <scope>NUCLEOTIDE SEQUENCE</scope>
</reference>
<accession>J9FEE6</accession>
<name>J9FEE6_9ZZZZ</name>
<dbReference type="AlphaFoldDB" id="J9FEE6"/>
<sequence>MKTMKKDFDFNRIGKRMPYTTPPQCWEEMEKNIWKKVQPVPAISEAPMASPKPAAKHQTFRLRLILGISAIAASIALLLLVRPASPTTPSVELPQIEQAFAQLNVEDQAYLLDIFEEDIYLNDKELEDAYMEEAIELETGTELEDE</sequence>
<feature type="transmembrane region" description="Helical" evidence="1">
    <location>
        <begin position="62"/>
        <end position="81"/>
    </location>
</feature>
<keyword evidence="1" id="KW-1133">Transmembrane helix</keyword>
<protein>
    <submittedName>
        <fullName evidence="2">Uncharacterized protein</fullName>
    </submittedName>
</protein>
<keyword evidence="1" id="KW-0472">Membrane</keyword>
<comment type="caution">
    <text evidence="2">The sequence shown here is derived from an EMBL/GenBank/DDBJ whole genome shotgun (WGS) entry which is preliminary data.</text>
</comment>
<evidence type="ECO:0000313" key="2">
    <source>
        <dbReference type="EMBL" id="EJW92788.1"/>
    </source>
</evidence>